<protein>
    <submittedName>
        <fullName evidence="1">Uncharacterized protein</fullName>
    </submittedName>
</protein>
<comment type="caution">
    <text evidence="1">The sequence shown here is derived from an EMBL/GenBank/DDBJ whole genome shotgun (WGS) entry which is preliminary data.</text>
</comment>
<proteinExistence type="predicted"/>
<reference evidence="1 2" key="1">
    <citation type="journal article" date="2020" name="Arch. Microbiol.">
        <title>The genome sequence of the giant phototrophic gammaproteobacterium Thiospirillum jenense gives insight into its physiological properties and phylogenetic relationships.</title>
        <authorList>
            <person name="Imhoff J.F."/>
            <person name="Meyer T.E."/>
            <person name="Kyndt J.A."/>
        </authorList>
    </citation>
    <scope>NUCLEOTIDE SEQUENCE [LARGE SCALE GENOMIC DNA]</scope>
    <source>
        <strain evidence="1 2">DSM 216</strain>
    </source>
</reference>
<evidence type="ECO:0000313" key="1">
    <source>
        <dbReference type="EMBL" id="MBB1125147.1"/>
    </source>
</evidence>
<dbReference type="AlphaFoldDB" id="A0A839HD82"/>
<dbReference type="RefSeq" id="WP_182582275.1">
    <property type="nucleotide sequence ID" value="NZ_JABVCQ010000004.1"/>
</dbReference>
<gene>
    <name evidence="1" type="ORF">HUK38_02740</name>
</gene>
<dbReference type="Proteomes" id="UP000548632">
    <property type="component" value="Unassembled WGS sequence"/>
</dbReference>
<dbReference type="EMBL" id="JABVCQ010000004">
    <property type="protein sequence ID" value="MBB1125147.1"/>
    <property type="molecule type" value="Genomic_DNA"/>
</dbReference>
<organism evidence="1 2">
    <name type="scientific">Thiospirillum jenense</name>
    <dbReference type="NCBI Taxonomy" id="1653858"/>
    <lineage>
        <taxon>Bacteria</taxon>
        <taxon>Pseudomonadati</taxon>
        <taxon>Pseudomonadota</taxon>
        <taxon>Gammaproteobacteria</taxon>
        <taxon>Chromatiales</taxon>
        <taxon>Chromatiaceae</taxon>
        <taxon>Thiospirillum</taxon>
    </lineage>
</organism>
<keyword evidence="2" id="KW-1185">Reference proteome</keyword>
<sequence length="83" mass="9122">MQNFTPFTAFQTLTTTNPAPLRHGLSLPCPSKPLPPAWTETERAVNRHPDIVAIRREVLSTLEEVLAIFDEELAGGHSGTLQS</sequence>
<evidence type="ECO:0000313" key="2">
    <source>
        <dbReference type="Proteomes" id="UP000548632"/>
    </source>
</evidence>
<name>A0A839HD82_9GAMM</name>
<accession>A0A839HD82</accession>